<proteinExistence type="predicted"/>
<name>A0A2N7VKR8_9BURK</name>
<dbReference type="AlphaFoldDB" id="A0A2N7VKR8"/>
<reference evidence="1 2" key="1">
    <citation type="submission" date="2018-01" db="EMBL/GenBank/DDBJ databases">
        <title>Whole genome analyses suggest that Burkholderia sensu lato contains two further novel genera in the rhizoxinica-symbiotica group Mycetohabitans gen. nov., and Trinickia gen. nov.: implications for the evolution of diazotrophy and nodulation in the Burkholderiaceae.</title>
        <authorList>
            <person name="Estrada-de los Santos P."/>
            <person name="Palmer M."/>
            <person name="Chavez-Ramirez B."/>
            <person name="Beukes C."/>
            <person name="Steenkamp E.T."/>
            <person name="Hirsch A.M."/>
            <person name="Manyaka P."/>
            <person name="Maluk M."/>
            <person name="Lafos M."/>
            <person name="Crook M."/>
            <person name="Gross E."/>
            <person name="Simon M.F."/>
            <person name="Bueno dos Reis Junior F."/>
            <person name="Poole P.S."/>
            <person name="Venter S.N."/>
            <person name="James E.K."/>
        </authorList>
    </citation>
    <scope>NUCLEOTIDE SEQUENCE [LARGE SCALE GENOMIC DNA]</scope>
    <source>
        <strain evidence="1 2">GIMN1.004</strain>
    </source>
</reference>
<dbReference type="Proteomes" id="UP000235616">
    <property type="component" value="Unassembled WGS sequence"/>
</dbReference>
<dbReference type="EMBL" id="PNYA01000018">
    <property type="protein sequence ID" value="PMS17727.1"/>
    <property type="molecule type" value="Genomic_DNA"/>
</dbReference>
<organism evidence="1 2">
    <name type="scientific">Trinickia dabaoshanensis</name>
    <dbReference type="NCBI Taxonomy" id="564714"/>
    <lineage>
        <taxon>Bacteria</taxon>
        <taxon>Pseudomonadati</taxon>
        <taxon>Pseudomonadota</taxon>
        <taxon>Betaproteobacteria</taxon>
        <taxon>Burkholderiales</taxon>
        <taxon>Burkholderiaceae</taxon>
        <taxon>Trinickia</taxon>
    </lineage>
</organism>
<accession>A0A2N7VKR8</accession>
<comment type="caution">
    <text evidence="1">The sequence shown here is derived from an EMBL/GenBank/DDBJ whole genome shotgun (WGS) entry which is preliminary data.</text>
</comment>
<sequence>MTPAIVFWFTLLLLITGFFVDNQYYNCQKYNYSSKLNGGIKTFDGKKYTIGICGSGINNSHFLGDSMEAVELTVTDEQGALLAKRHYKVFWDGRPGHEPLTTGPHSIIYQDDDKQEDHSIAMPPSLLDRVRARLF</sequence>
<keyword evidence="2" id="KW-1185">Reference proteome</keyword>
<protein>
    <submittedName>
        <fullName evidence="1">Uncharacterized protein</fullName>
    </submittedName>
</protein>
<evidence type="ECO:0000313" key="1">
    <source>
        <dbReference type="EMBL" id="PMS17727.1"/>
    </source>
</evidence>
<gene>
    <name evidence="1" type="ORF">C0Z18_19765</name>
</gene>
<evidence type="ECO:0000313" key="2">
    <source>
        <dbReference type="Proteomes" id="UP000235616"/>
    </source>
</evidence>
<dbReference type="OrthoDB" id="7020178at2"/>